<name>A0A8S4QHS7_9NEOP</name>
<evidence type="ECO:0000313" key="1">
    <source>
        <dbReference type="EMBL" id="CAH2209553.1"/>
    </source>
</evidence>
<organism evidence="1 2">
    <name type="scientific">Pararge aegeria aegeria</name>
    <dbReference type="NCBI Taxonomy" id="348720"/>
    <lineage>
        <taxon>Eukaryota</taxon>
        <taxon>Metazoa</taxon>
        <taxon>Ecdysozoa</taxon>
        <taxon>Arthropoda</taxon>
        <taxon>Hexapoda</taxon>
        <taxon>Insecta</taxon>
        <taxon>Pterygota</taxon>
        <taxon>Neoptera</taxon>
        <taxon>Endopterygota</taxon>
        <taxon>Lepidoptera</taxon>
        <taxon>Glossata</taxon>
        <taxon>Ditrysia</taxon>
        <taxon>Papilionoidea</taxon>
        <taxon>Nymphalidae</taxon>
        <taxon>Satyrinae</taxon>
        <taxon>Satyrini</taxon>
        <taxon>Parargina</taxon>
        <taxon>Pararge</taxon>
    </lineage>
</organism>
<keyword evidence="2" id="KW-1185">Reference proteome</keyword>
<dbReference type="AlphaFoldDB" id="A0A8S4QHS7"/>
<proteinExistence type="predicted"/>
<reference evidence="1" key="1">
    <citation type="submission" date="2022-03" db="EMBL/GenBank/DDBJ databases">
        <authorList>
            <person name="Lindestad O."/>
        </authorList>
    </citation>
    <scope>NUCLEOTIDE SEQUENCE</scope>
</reference>
<gene>
    <name evidence="1" type="primary">jg25075</name>
    <name evidence="1" type="ORF">PAEG_LOCUS1951</name>
</gene>
<evidence type="ECO:0000313" key="2">
    <source>
        <dbReference type="Proteomes" id="UP000838756"/>
    </source>
</evidence>
<sequence>MSSAKCDTCDGKNVVVLGSEFSMRPEEPIQKTQQASRHMLLQSLLA</sequence>
<accession>A0A8S4QHS7</accession>
<feature type="non-terminal residue" evidence="1">
    <location>
        <position position="1"/>
    </location>
</feature>
<protein>
    <submittedName>
        <fullName evidence="1">Jg25075 protein</fullName>
    </submittedName>
</protein>
<comment type="caution">
    <text evidence="1">The sequence shown here is derived from an EMBL/GenBank/DDBJ whole genome shotgun (WGS) entry which is preliminary data.</text>
</comment>
<dbReference type="EMBL" id="CAKXAJ010006238">
    <property type="protein sequence ID" value="CAH2209553.1"/>
    <property type="molecule type" value="Genomic_DNA"/>
</dbReference>
<dbReference type="Proteomes" id="UP000838756">
    <property type="component" value="Unassembled WGS sequence"/>
</dbReference>